<gene>
    <name evidence="2" type="ORF">H0I76_00100</name>
</gene>
<proteinExistence type="predicted"/>
<keyword evidence="3" id="KW-1185">Reference proteome</keyword>
<dbReference type="Gene3D" id="1.10.287.130">
    <property type="match status" value="1"/>
</dbReference>
<dbReference type="InterPro" id="IPR018762">
    <property type="entry name" value="ChpT_C"/>
</dbReference>
<dbReference type="EMBL" id="JAEHHL010000001">
    <property type="protein sequence ID" value="MBK0397576.1"/>
    <property type="molecule type" value="Genomic_DNA"/>
</dbReference>
<dbReference type="Proteomes" id="UP000655420">
    <property type="component" value="Unassembled WGS sequence"/>
</dbReference>
<dbReference type="AlphaFoldDB" id="A0A8J7SBF6"/>
<sequence>MTQDDLAGLVAVRICHDLVNPVGAIGNAADLMHELAGADTREELELVRQSATRASAMLRLLRLAFGAPADGTGGMSRSELHDVVMEGLGSRHVEMRWSGLEGPAVGLPAARCMALMALCGRSLLGMRGRITVTMAFDGAWPTGLAAEGESATLDADARAWLSGEPTHRLPEPRRVELALLPGALAAAGARLVSRSAPGSVLLTALPA</sequence>
<dbReference type="InterPro" id="IPR036890">
    <property type="entry name" value="HATPase_C_sf"/>
</dbReference>
<evidence type="ECO:0000313" key="2">
    <source>
        <dbReference type="EMBL" id="MBK0397576.1"/>
    </source>
</evidence>
<dbReference type="Gene3D" id="3.30.565.10">
    <property type="entry name" value="Histidine kinase-like ATPase, C-terminal domain"/>
    <property type="match status" value="1"/>
</dbReference>
<comment type="caution">
    <text evidence="2">The sequence shown here is derived from an EMBL/GenBank/DDBJ whole genome shotgun (WGS) entry which is preliminary data.</text>
</comment>
<protein>
    <recommendedName>
        <fullName evidence="1">Histidine phosphotransferase ChpT C-terminal domain-containing protein</fullName>
    </recommendedName>
</protein>
<accession>A0A8J7SBF6</accession>
<dbReference type="RefSeq" id="WP_200605505.1">
    <property type="nucleotide sequence ID" value="NZ_JAEHHL010000001.1"/>
</dbReference>
<evidence type="ECO:0000313" key="3">
    <source>
        <dbReference type="Proteomes" id="UP000655420"/>
    </source>
</evidence>
<dbReference type="Pfam" id="PF10090">
    <property type="entry name" value="HPTransfase"/>
    <property type="match status" value="1"/>
</dbReference>
<evidence type="ECO:0000259" key="1">
    <source>
        <dbReference type="Pfam" id="PF10090"/>
    </source>
</evidence>
<name>A0A8J7SBF6_9RHOB</name>
<feature type="domain" description="Histidine phosphotransferase ChpT C-terminal" evidence="1">
    <location>
        <begin position="79"/>
        <end position="192"/>
    </location>
</feature>
<organism evidence="2 3">
    <name type="scientific">Thermohalobaculum xanthum</name>
    <dbReference type="NCBI Taxonomy" id="2753746"/>
    <lineage>
        <taxon>Bacteria</taxon>
        <taxon>Pseudomonadati</taxon>
        <taxon>Pseudomonadota</taxon>
        <taxon>Alphaproteobacteria</taxon>
        <taxon>Rhodobacterales</taxon>
        <taxon>Paracoccaceae</taxon>
        <taxon>Thermohalobaculum</taxon>
    </lineage>
</organism>
<reference evidence="2" key="1">
    <citation type="submission" date="2020-12" db="EMBL/GenBank/DDBJ databases">
        <title>Bacterial taxonomy.</title>
        <authorList>
            <person name="Pan X."/>
        </authorList>
    </citation>
    <scope>NUCLEOTIDE SEQUENCE</scope>
    <source>
        <strain evidence="2">M0105</strain>
    </source>
</reference>